<feature type="region of interest" description="Disordered" evidence="9">
    <location>
        <begin position="1"/>
        <end position="72"/>
    </location>
</feature>
<name>A0AA47P2D8_MERPO</name>
<dbReference type="Proteomes" id="UP001174136">
    <property type="component" value="Unassembled WGS sequence"/>
</dbReference>
<reference evidence="10" key="1">
    <citation type="journal article" date="2023" name="Front. Mar. Sci.">
        <title>A new Merluccius polli reference genome to investigate the effects of global change in West African waters.</title>
        <authorList>
            <person name="Mateo J.L."/>
            <person name="Blanco-Fernandez C."/>
            <person name="Garcia-Vazquez E."/>
            <person name="Machado-Schiaffino G."/>
        </authorList>
    </citation>
    <scope>NUCLEOTIDE SEQUENCE</scope>
    <source>
        <strain evidence="10">C29</strain>
        <tissue evidence="10">Fin</tissue>
    </source>
</reference>
<evidence type="ECO:0000256" key="2">
    <source>
        <dbReference type="ARBA" id="ARBA00009485"/>
    </source>
</evidence>
<evidence type="ECO:0000256" key="7">
    <source>
        <dbReference type="ARBA" id="ARBA00023054"/>
    </source>
</evidence>
<dbReference type="GO" id="GO:0060271">
    <property type="term" value="P:cilium assembly"/>
    <property type="evidence" value="ECO:0007669"/>
    <property type="project" value="TreeGrafter"/>
</dbReference>
<gene>
    <name evidence="10" type="primary">CEP162</name>
    <name evidence="10" type="ORF">N1851_012239</name>
</gene>
<keyword evidence="7" id="KW-0175">Coiled coil</keyword>
<dbReference type="GO" id="GO:0005654">
    <property type="term" value="C:nucleoplasm"/>
    <property type="evidence" value="ECO:0007669"/>
    <property type="project" value="TreeGrafter"/>
</dbReference>
<feature type="region of interest" description="Disordered" evidence="9">
    <location>
        <begin position="130"/>
        <end position="165"/>
    </location>
</feature>
<dbReference type="GO" id="GO:0005814">
    <property type="term" value="C:centriole"/>
    <property type="evidence" value="ECO:0007669"/>
    <property type="project" value="UniProtKB-SubCell"/>
</dbReference>
<dbReference type="GO" id="GO:0034451">
    <property type="term" value="C:centriolar satellite"/>
    <property type="evidence" value="ECO:0007669"/>
    <property type="project" value="TreeGrafter"/>
</dbReference>
<evidence type="ECO:0000256" key="3">
    <source>
        <dbReference type="ARBA" id="ARBA00021406"/>
    </source>
</evidence>
<comment type="subcellular location">
    <subcellularLocation>
        <location evidence="1">Cytoplasm</location>
        <location evidence="1">Cytoskeleton</location>
        <location evidence="1">Microtubule organizing center</location>
        <location evidence="1">Centrosome</location>
        <location evidence="1">Centriole</location>
    </subcellularLocation>
</comment>
<dbReference type="AlphaFoldDB" id="A0AA47P2D8"/>
<evidence type="ECO:0000313" key="10">
    <source>
        <dbReference type="EMBL" id="KAK0148056.1"/>
    </source>
</evidence>
<protein>
    <recommendedName>
        <fullName evidence="3">Centrosomal protein of 162 kDa</fullName>
    </recommendedName>
</protein>
<keyword evidence="4" id="KW-0963">Cytoplasm</keyword>
<evidence type="ECO:0000256" key="1">
    <source>
        <dbReference type="ARBA" id="ARBA00004114"/>
    </source>
</evidence>
<dbReference type="EMBL" id="JAOPHQ010002155">
    <property type="protein sequence ID" value="KAK0148056.1"/>
    <property type="molecule type" value="Genomic_DNA"/>
</dbReference>
<keyword evidence="5" id="KW-0493">Microtubule</keyword>
<keyword evidence="6" id="KW-0970">Cilium biogenesis/degradation</keyword>
<dbReference type="InterPro" id="IPR038774">
    <property type="entry name" value="CEP162-like"/>
</dbReference>
<feature type="compositionally biased region" description="Basic and acidic residues" evidence="9">
    <location>
        <begin position="1"/>
        <end position="18"/>
    </location>
</feature>
<evidence type="ECO:0000256" key="4">
    <source>
        <dbReference type="ARBA" id="ARBA00022490"/>
    </source>
</evidence>
<dbReference type="PANTHER" id="PTHR34031">
    <property type="entry name" value="CENTROSOMAL PROTEIN OF 162 KDA"/>
    <property type="match status" value="1"/>
</dbReference>
<evidence type="ECO:0000256" key="5">
    <source>
        <dbReference type="ARBA" id="ARBA00022701"/>
    </source>
</evidence>
<feature type="compositionally biased region" description="Polar residues" evidence="9">
    <location>
        <begin position="22"/>
        <end position="36"/>
    </location>
</feature>
<keyword evidence="8" id="KW-0206">Cytoskeleton</keyword>
<evidence type="ECO:0000256" key="9">
    <source>
        <dbReference type="SAM" id="MobiDB-lite"/>
    </source>
</evidence>
<comment type="caution">
    <text evidence="10">The sequence shown here is derived from an EMBL/GenBank/DDBJ whole genome shotgun (WGS) entry which is preliminary data.</text>
</comment>
<keyword evidence="11" id="KW-1185">Reference proteome</keyword>
<proteinExistence type="inferred from homology"/>
<evidence type="ECO:0000256" key="6">
    <source>
        <dbReference type="ARBA" id="ARBA00022794"/>
    </source>
</evidence>
<dbReference type="GO" id="GO:0005879">
    <property type="term" value="C:axonemal microtubule"/>
    <property type="evidence" value="ECO:0007669"/>
    <property type="project" value="TreeGrafter"/>
</dbReference>
<accession>A0AA47P2D8</accession>
<sequence>MHKLKQEAPQTEARHSDEDPPSVSQESLIHTRSSHSPPGDGKPNELSSCNESLRDKIIPEVFQTSQPIREEEEEEYLGKMAFSDEGREQAGIGALPEPRGPGLETLEEEEEKARFFARLEAGASSTLDYSKLNRELDSTSSTAAASLRKPEEAAGESEEDQRPAS</sequence>
<comment type="similarity">
    <text evidence="2">Belongs to the CEP162 family.</text>
</comment>
<evidence type="ECO:0000256" key="8">
    <source>
        <dbReference type="ARBA" id="ARBA00023212"/>
    </source>
</evidence>
<dbReference type="PANTHER" id="PTHR34031:SF1">
    <property type="entry name" value="CENTROSOMAL PROTEIN OF 162 KDA"/>
    <property type="match status" value="1"/>
</dbReference>
<feature type="region of interest" description="Disordered" evidence="9">
    <location>
        <begin position="87"/>
        <end position="107"/>
    </location>
</feature>
<evidence type="ECO:0000313" key="11">
    <source>
        <dbReference type="Proteomes" id="UP001174136"/>
    </source>
</evidence>
<organism evidence="10 11">
    <name type="scientific">Merluccius polli</name>
    <name type="common">Benguela hake</name>
    <name type="synonym">Merluccius cadenati</name>
    <dbReference type="NCBI Taxonomy" id="89951"/>
    <lineage>
        <taxon>Eukaryota</taxon>
        <taxon>Metazoa</taxon>
        <taxon>Chordata</taxon>
        <taxon>Craniata</taxon>
        <taxon>Vertebrata</taxon>
        <taxon>Euteleostomi</taxon>
        <taxon>Actinopterygii</taxon>
        <taxon>Neopterygii</taxon>
        <taxon>Teleostei</taxon>
        <taxon>Neoteleostei</taxon>
        <taxon>Acanthomorphata</taxon>
        <taxon>Zeiogadaria</taxon>
        <taxon>Gadariae</taxon>
        <taxon>Gadiformes</taxon>
        <taxon>Gadoidei</taxon>
        <taxon>Merlucciidae</taxon>
        <taxon>Merluccius</taxon>
    </lineage>
</organism>